<accession>A0A939FW08</accession>
<evidence type="ECO:0000313" key="2">
    <source>
        <dbReference type="Proteomes" id="UP000664122"/>
    </source>
</evidence>
<keyword evidence="2" id="KW-1185">Reference proteome</keyword>
<name>A0A939FW08_9HYPH</name>
<evidence type="ECO:0000313" key="1">
    <source>
        <dbReference type="EMBL" id="MBO0661816.1"/>
    </source>
</evidence>
<reference evidence="1" key="1">
    <citation type="submission" date="2021-03" db="EMBL/GenBank/DDBJ databases">
        <title>Whole genome sequence of Jiella sp. CQZ9-1.</title>
        <authorList>
            <person name="Tuo L."/>
        </authorList>
    </citation>
    <scope>NUCLEOTIDE SEQUENCE</scope>
    <source>
        <strain evidence="1">CQZ9-1</strain>
    </source>
</reference>
<protein>
    <submittedName>
        <fullName evidence="1">Uncharacterized protein</fullName>
    </submittedName>
</protein>
<dbReference type="AlphaFoldDB" id="A0A939FW08"/>
<organism evidence="1 2">
    <name type="scientific">Jiella flava</name>
    <dbReference type="NCBI Taxonomy" id="2816857"/>
    <lineage>
        <taxon>Bacteria</taxon>
        <taxon>Pseudomonadati</taxon>
        <taxon>Pseudomonadota</taxon>
        <taxon>Alphaproteobacteria</taxon>
        <taxon>Hyphomicrobiales</taxon>
        <taxon>Aurantimonadaceae</taxon>
        <taxon>Jiella</taxon>
    </lineage>
</organism>
<proteinExistence type="predicted"/>
<dbReference type="Proteomes" id="UP000664122">
    <property type="component" value="Unassembled WGS sequence"/>
</dbReference>
<gene>
    <name evidence="1" type="ORF">J1C48_04445</name>
</gene>
<dbReference type="EMBL" id="JAFMPP010000002">
    <property type="protein sequence ID" value="MBO0661816.1"/>
    <property type="molecule type" value="Genomic_DNA"/>
</dbReference>
<comment type="caution">
    <text evidence="1">The sequence shown here is derived from an EMBL/GenBank/DDBJ whole genome shotgun (WGS) entry which is preliminary data.</text>
</comment>
<sequence>MGLIIETTDAMCIFSSVAVHAASGKGFVNFSVTLNSESEPEPVASFTVLAGDEGDGIDGMVFRSHDTLAQSFEMMAKVLRRMGESYKR</sequence>